<proteinExistence type="predicted"/>
<keyword evidence="2" id="KW-0808">Transferase</keyword>
<dbReference type="AlphaFoldDB" id="A0A6P0HLB4"/>
<keyword evidence="3" id="KW-1185">Reference proteome</keyword>
<dbReference type="PANTHER" id="PTHR43591">
    <property type="entry name" value="METHYLTRANSFERASE"/>
    <property type="match status" value="1"/>
</dbReference>
<dbReference type="InterPro" id="IPR029063">
    <property type="entry name" value="SAM-dependent_MTases_sf"/>
</dbReference>
<dbReference type="Gene3D" id="3.40.50.150">
    <property type="entry name" value="Vaccinia Virus protein VP39"/>
    <property type="match status" value="1"/>
</dbReference>
<dbReference type="SUPFAM" id="SSF53335">
    <property type="entry name" value="S-adenosyl-L-methionine-dependent methyltransferases"/>
    <property type="match status" value="1"/>
</dbReference>
<feature type="domain" description="Methyltransferase type 11" evidence="1">
    <location>
        <begin position="73"/>
        <end position="169"/>
    </location>
</feature>
<dbReference type="CDD" id="cd02440">
    <property type="entry name" value="AdoMet_MTases"/>
    <property type="match status" value="1"/>
</dbReference>
<evidence type="ECO:0000313" key="3">
    <source>
        <dbReference type="Proteomes" id="UP000468687"/>
    </source>
</evidence>
<dbReference type="PANTHER" id="PTHR43591:SF24">
    <property type="entry name" value="2-METHOXY-6-POLYPRENYL-1,4-BENZOQUINOL METHYLASE, MITOCHONDRIAL"/>
    <property type="match status" value="1"/>
</dbReference>
<dbReference type="Proteomes" id="UP000468687">
    <property type="component" value="Unassembled WGS sequence"/>
</dbReference>
<comment type="caution">
    <text evidence="2">The sequence shown here is derived from an EMBL/GenBank/DDBJ whole genome shotgun (WGS) entry which is preliminary data.</text>
</comment>
<sequence length="277" mass="30163">MEVESSEPARRHVDDAVVRAANRADWDEHADDYQAEHGSFLGDAGFVWGPEGLREEDARLLGTAGSLPGRRFLELGAGAAQCSRWLVRQGAWAVALELSGRQLQHARRIDDDSGTTVPAVQATATALPFADGTFDAVFASYGAFQFVADAAAVLTESARVLRRPGRLVFSVTHPVRWCFPDDPGPEGLVASSSYWDTRPYVEVDPDADDPTADAAVRYVEHHRTLGDWVRLLHAHGFRLTDLVEPTWPAGAEHVWAGWSPTRGRILPGTAVFVADLG</sequence>
<evidence type="ECO:0000313" key="2">
    <source>
        <dbReference type="EMBL" id="NEN79386.1"/>
    </source>
</evidence>
<dbReference type="GO" id="GO:0008757">
    <property type="term" value="F:S-adenosylmethionine-dependent methyltransferase activity"/>
    <property type="evidence" value="ECO:0007669"/>
    <property type="project" value="InterPro"/>
</dbReference>
<organism evidence="2 3">
    <name type="scientific">Nocardioides zeae</name>
    <dbReference type="NCBI Taxonomy" id="1457234"/>
    <lineage>
        <taxon>Bacteria</taxon>
        <taxon>Bacillati</taxon>
        <taxon>Actinomycetota</taxon>
        <taxon>Actinomycetes</taxon>
        <taxon>Propionibacteriales</taxon>
        <taxon>Nocardioidaceae</taxon>
        <taxon>Nocardioides</taxon>
    </lineage>
</organism>
<dbReference type="EMBL" id="JAAGXA010000009">
    <property type="protein sequence ID" value="NEN79386.1"/>
    <property type="molecule type" value="Genomic_DNA"/>
</dbReference>
<gene>
    <name evidence="2" type="ORF">G3T38_13965</name>
</gene>
<name>A0A6P0HLB4_9ACTN</name>
<dbReference type="InterPro" id="IPR013216">
    <property type="entry name" value="Methyltransf_11"/>
</dbReference>
<reference evidence="2 3" key="1">
    <citation type="journal article" date="2014" name="Int. J. Syst. Evol. Microbiol.">
        <title>Nocardioides zeae sp. nov., isolated from the stem of Zea mays.</title>
        <authorList>
            <person name="Glaeser S.P."/>
            <person name="McInroy J.A."/>
            <person name="Busse H.J."/>
            <person name="Kampfer P."/>
        </authorList>
    </citation>
    <scope>NUCLEOTIDE SEQUENCE [LARGE SCALE GENOMIC DNA]</scope>
    <source>
        <strain evidence="2 3">JCM 30728</strain>
    </source>
</reference>
<keyword evidence="2" id="KW-0489">Methyltransferase</keyword>
<dbReference type="Pfam" id="PF08241">
    <property type="entry name" value="Methyltransf_11"/>
    <property type="match status" value="1"/>
</dbReference>
<dbReference type="RefSeq" id="WP_163772922.1">
    <property type="nucleotide sequence ID" value="NZ_JAAGXA010000009.1"/>
</dbReference>
<protein>
    <submittedName>
        <fullName evidence="2">Class I SAM-dependent methyltransferase</fullName>
    </submittedName>
</protein>
<dbReference type="GO" id="GO:0032259">
    <property type="term" value="P:methylation"/>
    <property type="evidence" value="ECO:0007669"/>
    <property type="project" value="UniProtKB-KW"/>
</dbReference>
<accession>A0A6P0HLB4</accession>
<evidence type="ECO:0000259" key="1">
    <source>
        <dbReference type="Pfam" id="PF08241"/>
    </source>
</evidence>